<sequence>MSWLRAPLAALTRSTNASSSRGFSSGQAAFRSPLAQNFPPSSERNLGPYKIGENHSSGRSLGVSTSSPVVAYYRLNRILNENDVRREFKLRRRYEKPTQKRIRLKVERSNRRFNALVREKLNLVEKMRRL</sequence>
<evidence type="ECO:0000256" key="4">
    <source>
        <dbReference type="SAM" id="MobiDB-lite"/>
    </source>
</evidence>
<organism evidence="5 6">
    <name type="scientific">Dimargaris verticillata</name>
    <dbReference type="NCBI Taxonomy" id="2761393"/>
    <lineage>
        <taxon>Eukaryota</taxon>
        <taxon>Fungi</taxon>
        <taxon>Fungi incertae sedis</taxon>
        <taxon>Zoopagomycota</taxon>
        <taxon>Kickxellomycotina</taxon>
        <taxon>Dimargaritomycetes</taxon>
        <taxon>Dimargaritales</taxon>
        <taxon>Dimargaritaceae</taxon>
        <taxon>Dimargaris</taxon>
    </lineage>
</organism>
<dbReference type="EMBL" id="JANBQB010000009">
    <property type="protein sequence ID" value="KAJ1984848.1"/>
    <property type="molecule type" value="Genomic_DNA"/>
</dbReference>
<comment type="caution">
    <text evidence="5">The sequence shown here is derived from an EMBL/GenBank/DDBJ whole genome shotgun (WGS) entry which is preliminary data.</text>
</comment>
<dbReference type="Pfam" id="PF01165">
    <property type="entry name" value="Ribosomal_S21"/>
    <property type="match status" value="1"/>
</dbReference>
<dbReference type="GO" id="GO:1990904">
    <property type="term" value="C:ribonucleoprotein complex"/>
    <property type="evidence" value="ECO:0007669"/>
    <property type="project" value="UniProtKB-KW"/>
</dbReference>
<dbReference type="InterPro" id="IPR001911">
    <property type="entry name" value="Ribosomal_bS21"/>
</dbReference>
<dbReference type="Proteomes" id="UP001151582">
    <property type="component" value="Unassembled WGS sequence"/>
</dbReference>
<dbReference type="GO" id="GO:0005840">
    <property type="term" value="C:ribosome"/>
    <property type="evidence" value="ECO:0007669"/>
    <property type="project" value="UniProtKB-KW"/>
</dbReference>
<keyword evidence="6" id="KW-1185">Reference proteome</keyword>
<protein>
    <recommendedName>
        <fullName evidence="7">Ribosomal protein S21</fullName>
    </recommendedName>
</protein>
<evidence type="ECO:0008006" key="7">
    <source>
        <dbReference type="Google" id="ProtNLM"/>
    </source>
</evidence>
<name>A0A9W8B770_9FUNG</name>
<dbReference type="GO" id="GO:0006412">
    <property type="term" value="P:translation"/>
    <property type="evidence" value="ECO:0007669"/>
    <property type="project" value="InterPro"/>
</dbReference>
<dbReference type="OrthoDB" id="2501249at2759"/>
<evidence type="ECO:0000256" key="2">
    <source>
        <dbReference type="ARBA" id="ARBA00022980"/>
    </source>
</evidence>
<gene>
    <name evidence="5" type="ORF">H4R34_000387</name>
</gene>
<evidence type="ECO:0000256" key="3">
    <source>
        <dbReference type="ARBA" id="ARBA00023274"/>
    </source>
</evidence>
<accession>A0A9W8B770</accession>
<feature type="region of interest" description="Disordered" evidence="4">
    <location>
        <begin position="32"/>
        <end position="64"/>
    </location>
</feature>
<proteinExistence type="inferred from homology"/>
<comment type="similarity">
    <text evidence="1">Belongs to the bacterial ribosomal protein bS21 family.</text>
</comment>
<keyword evidence="2" id="KW-0689">Ribosomal protein</keyword>
<evidence type="ECO:0000313" key="6">
    <source>
        <dbReference type="Proteomes" id="UP001151582"/>
    </source>
</evidence>
<reference evidence="5" key="1">
    <citation type="submission" date="2022-07" db="EMBL/GenBank/DDBJ databases">
        <title>Phylogenomic reconstructions and comparative analyses of Kickxellomycotina fungi.</title>
        <authorList>
            <person name="Reynolds N.K."/>
            <person name="Stajich J.E."/>
            <person name="Barry K."/>
            <person name="Grigoriev I.V."/>
            <person name="Crous P."/>
            <person name="Smith M.E."/>
        </authorList>
    </citation>
    <scope>NUCLEOTIDE SEQUENCE</scope>
    <source>
        <strain evidence="5">RSA 567</strain>
    </source>
</reference>
<evidence type="ECO:0000256" key="1">
    <source>
        <dbReference type="ARBA" id="ARBA00006640"/>
    </source>
</evidence>
<evidence type="ECO:0000313" key="5">
    <source>
        <dbReference type="EMBL" id="KAJ1984848.1"/>
    </source>
</evidence>
<feature type="compositionally biased region" description="Polar residues" evidence="4">
    <location>
        <begin position="34"/>
        <end position="44"/>
    </location>
</feature>
<dbReference type="AlphaFoldDB" id="A0A9W8B770"/>
<dbReference type="GO" id="GO:0003735">
    <property type="term" value="F:structural constituent of ribosome"/>
    <property type="evidence" value="ECO:0007669"/>
    <property type="project" value="InterPro"/>
</dbReference>
<keyword evidence="3" id="KW-0687">Ribonucleoprotein</keyword>